<dbReference type="InterPro" id="IPR016181">
    <property type="entry name" value="Acyl_CoA_acyltransferase"/>
</dbReference>
<dbReference type="Pfam" id="PF14542">
    <property type="entry name" value="Acetyltransf_CG"/>
    <property type="match status" value="1"/>
</dbReference>
<dbReference type="RefSeq" id="WP_188493795.1">
    <property type="nucleotide sequence ID" value="NZ_BMGA01000003.1"/>
</dbReference>
<dbReference type="PROSITE" id="PS51729">
    <property type="entry name" value="GNAT_YJDJ"/>
    <property type="match status" value="1"/>
</dbReference>
<name>A0ABQ1HHH9_9FLAO</name>
<evidence type="ECO:0000313" key="2">
    <source>
        <dbReference type="EMBL" id="GGA76323.1"/>
    </source>
</evidence>
<dbReference type="InterPro" id="IPR031165">
    <property type="entry name" value="GNAT_YJDJ"/>
</dbReference>
<protein>
    <recommendedName>
        <fullName evidence="1">N-acetyltransferase domain-containing protein</fullName>
    </recommendedName>
</protein>
<gene>
    <name evidence="2" type="ORF">GCM10008015_16160</name>
</gene>
<sequence>METIASPEIKDNTFARQFETTTPEGIITVEYSIQERKIFLTKINTPETFNNEKFIDNLIKTILENAIEQRLKVVPTYPRIVQFFKKNISYKELLPPGIRI</sequence>
<evidence type="ECO:0000259" key="1">
    <source>
        <dbReference type="PROSITE" id="PS51729"/>
    </source>
</evidence>
<dbReference type="Gene3D" id="3.40.630.30">
    <property type="match status" value="1"/>
</dbReference>
<proteinExistence type="predicted"/>
<feature type="domain" description="N-acetyltransferase" evidence="1">
    <location>
        <begin position="10"/>
        <end position="95"/>
    </location>
</feature>
<comment type="caution">
    <text evidence="2">The sequence shown here is derived from an EMBL/GenBank/DDBJ whole genome shotgun (WGS) entry which is preliminary data.</text>
</comment>
<reference evidence="3" key="1">
    <citation type="journal article" date="2019" name="Int. J. Syst. Evol. Microbiol.">
        <title>The Global Catalogue of Microorganisms (GCM) 10K type strain sequencing project: providing services to taxonomists for standard genome sequencing and annotation.</title>
        <authorList>
            <consortium name="The Broad Institute Genomics Platform"/>
            <consortium name="The Broad Institute Genome Sequencing Center for Infectious Disease"/>
            <person name="Wu L."/>
            <person name="Ma J."/>
        </authorList>
    </citation>
    <scope>NUCLEOTIDE SEQUENCE [LARGE SCALE GENOMIC DNA]</scope>
    <source>
        <strain evidence="3">CGMCC 1.12811</strain>
    </source>
</reference>
<dbReference type="Proteomes" id="UP000658793">
    <property type="component" value="Unassembled WGS sequence"/>
</dbReference>
<keyword evidence="3" id="KW-1185">Reference proteome</keyword>
<dbReference type="EMBL" id="BMGA01000003">
    <property type="protein sequence ID" value="GGA76323.1"/>
    <property type="molecule type" value="Genomic_DNA"/>
</dbReference>
<dbReference type="SUPFAM" id="SSF55729">
    <property type="entry name" value="Acyl-CoA N-acyltransferases (Nat)"/>
    <property type="match status" value="1"/>
</dbReference>
<evidence type="ECO:0000313" key="3">
    <source>
        <dbReference type="Proteomes" id="UP000658793"/>
    </source>
</evidence>
<organism evidence="2 3">
    <name type="scientific">Flavobacterium palustre</name>
    <dbReference type="NCBI Taxonomy" id="1476463"/>
    <lineage>
        <taxon>Bacteria</taxon>
        <taxon>Pseudomonadati</taxon>
        <taxon>Bacteroidota</taxon>
        <taxon>Flavobacteriia</taxon>
        <taxon>Flavobacteriales</taxon>
        <taxon>Flavobacteriaceae</taxon>
        <taxon>Flavobacterium</taxon>
    </lineage>
</organism>
<accession>A0ABQ1HHH9</accession>